<evidence type="ECO:0000313" key="1">
    <source>
        <dbReference type="EMBL" id="BBB24860.1"/>
    </source>
</evidence>
<organism evidence="1 2">
    <name type="scientific">Amphritea japonica ATCC BAA-1530</name>
    <dbReference type="NCBI Taxonomy" id="1278309"/>
    <lineage>
        <taxon>Bacteria</taxon>
        <taxon>Pseudomonadati</taxon>
        <taxon>Pseudomonadota</taxon>
        <taxon>Gammaproteobacteria</taxon>
        <taxon>Oceanospirillales</taxon>
        <taxon>Oceanospirillaceae</taxon>
        <taxon>Amphritea</taxon>
    </lineage>
</organism>
<dbReference type="InterPro" id="IPR009778">
    <property type="entry name" value="ROF"/>
</dbReference>
<reference evidence="1 2" key="1">
    <citation type="journal article" date="2008" name="Int. J. Syst. Evol. Microbiol.">
        <title>Amphritea japonica sp. nov. and Amphritea balenae sp. nov., isolated from the sediment adjacent to sperm whale carcasses off Kagoshima, Japan.</title>
        <authorList>
            <person name="Miyazaki M."/>
            <person name="Nogi Y."/>
            <person name="Fujiwara Y."/>
            <person name="Kawato M."/>
            <person name="Nagahama T."/>
            <person name="Kubokawa K."/>
            <person name="Horikoshi K."/>
        </authorList>
    </citation>
    <scope>NUCLEOTIDE SEQUENCE [LARGE SCALE GENOMIC DNA]</scope>
    <source>
        <strain evidence="1 2">ATCC BAA-1530</strain>
    </source>
</reference>
<gene>
    <name evidence="1" type="ORF">AMJAP_0261</name>
</gene>
<keyword evidence="2" id="KW-1185">Reference proteome</keyword>
<protein>
    <recommendedName>
        <fullName evidence="3">Transcriptional antiterminator, Rof</fullName>
    </recommendedName>
</protein>
<evidence type="ECO:0000313" key="2">
    <source>
        <dbReference type="Proteomes" id="UP000595663"/>
    </source>
</evidence>
<proteinExistence type="predicted"/>
<dbReference type="EMBL" id="AP014545">
    <property type="protein sequence ID" value="BBB24860.1"/>
    <property type="molecule type" value="Genomic_DNA"/>
</dbReference>
<dbReference type="OrthoDB" id="5786494at2"/>
<dbReference type="Pfam" id="PF07073">
    <property type="entry name" value="ROF"/>
    <property type="match status" value="1"/>
</dbReference>
<dbReference type="RefSeq" id="WP_019620968.1">
    <property type="nucleotide sequence ID" value="NZ_AP014545.1"/>
</dbReference>
<evidence type="ECO:0008006" key="3">
    <source>
        <dbReference type="Google" id="ProtNLM"/>
    </source>
</evidence>
<dbReference type="InterPro" id="IPR023534">
    <property type="entry name" value="Rof/RNase_P-like"/>
</dbReference>
<dbReference type="KEGG" id="ajp:AMJAP_0261"/>
<dbReference type="SUPFAM" id="SSF101744">
    <property type="entry name" value="Rof/RNase P subunit-like"/>
    <property type="match status" value="1"/>
</dbReference>
<dbReference type="AlphaFoldDB" id="A0A7R6PI32"/>
<name>A0A7R6PI32_9GAMM</name>
<dbReference type="Proteomes" id="UP000595663">
    <property type="component" value="Chromosome"/>
</dbReference>
<dbReference type="Gene3D" id="2.30.30.400">
    <property type="entry name" value="Rof-like"/>
    <property type="match status" value="1"/>
</dbReference>
<dbReference type="InterPro" id="IPR038626">
    <property type="entry name" value="Rof-like_sf"/>
</dbReference>
<accession>A0A7R6PI32</accession>
<sequence>MSEYIPIQCGLHDSYELACIRNLVDKVIWRGDDGQIHRHKLRFLTIEIKDGGEYLVAADQDGIPFHIRLDRIESMPPGHQKA</sequence>